<accession>A0ABR5SK54</accession>
<keyword evidence="6" id="KW-1185">Reference proteome</keyword>
<feature type="domain" description="Type I restriction modification DNA specificity" evidence="4">
    <location>
        <begin position="166"/>
        <end position="310"/>
    </location>
</feature>
<dbReference type="EC" id="3.1.21.-" evidence="5"/>
<dbReference type="InterPro" id="IPR044946">
    <property type="entry name" value="Restrct_endonuc_typeI_TRD_sf"/>
</dbReference>
<dbReference type="SUPFAM" id="SSF116734">
    <property type="entry name" value="DNA methylase specificity domain"/>
    <property type="match status" value="2"/>
</dbReference>
<protein>
    <submittedName>
        <fullName evidence="5">Type I restriction modification DNA specificity domain-containing protein</fullName>
        <ecNumber evidence="5">3.1.21.-</ecNumber>
    </submittedName>
</protein>
<reference evidence="5 6" key="1">
    <citation type="submission" date="2015-11" db="EMBL/GenBank/DDBJ databases">
        <authorList>
            <person name="Lin W."/>
        </authorList>
    </citation>
    <scope>NUCLEOTIDE SEQUENCE [LARGE SCALE GENOMIC DNA]</scope>
    <source>
        <strain evidence="5 6">HCH-1</strain>
    </source>
</reference>
<evidence type="ECO:0000259" key="4">
    <source>
        <dbReference type="Pfam" id="PF01420"/>
    </source>
</evidence>
<dbReference type="Gene3D" id="3.90.220.20">
    <property type="entry name" value="DNA methylase specificity domains"/>
    <property type="match status" value="2"/>
</dbReference>
<dbReference type="Proteomes" id="UP000060487">
    <property type="component" value="Unassembled WGS sequence"/>
</dbReference>
<keyword evidence="5" id="KW-0378">Hydrolase</keyword>
<proteinExistence type="inferred from homology"/>
<evidence type="ECO:0000256" key="1">
    <source>
        <dbReference type="ARBA" id="ARBA00010923"/>
    </source>
</evidence>
<evidence type="ECO:0000313" key="6">
    <source>
        <dbReference type="Proteomes" id="UP000060487"/>
    </source>
</evidence>
<feature type="domain" description="Type I restriction modification DNA specificity" evidence="4">
    <location>
        <begin position="34"/>
        <end position="129"/>
    </location>
</feature>
<dbReference type="Pfam" id="PF01420">
    <property type="entry name" value="Methylase_S"/>
    <property type="match status" value="2"/>
</dbReference>
<evidence type="ECO:0000256" key="2">
    <source>
        <dbReference type="ARBA" id="ARBA00022747"/>
    </source>
</evidence>
<evidence type="ECO:0000256" key="3">
    <source>
        <dbReference type="ARBA" id="ARBA00023125"/>
    </source>
</evidence>
<keyword evidence="2" id="KW-0680">Restriction system</keyword>
<dbReference type="GO" id="GO:0016787">
    <property type="term" value="F:hydrolase activity"/>
    <property type="evidence" value="ECO:0007669"/>
    <property type="project" value="UniProtKB-KW"/>
</dbReference>
<organism evidence="5 6">
    <name type="scientific">Candidatus Magnetominusculus xianensis</name>
    <dbReference type="NCBI Taxonomy" id="1748249"/>
    <lineage>
        <taxon>Bacteria</taxon>
        <taxon>Pseudomonadati</taxon>
        <taxon>Nitrospirota</taxon>
        <taxon>Nitrospiria</taxon>
        <taxon>Nitrospirales</taxon>
        <taxon>Nitrospiraceae</taxon>
        <taxon>Candidatus Magnetominusculus</taxon>
    </lineage>
</organism>
<dbReference type="InterPro" id="IPR000055">
    <property type="entry name" value="Restrct_endonuc_typeI_TRD"/>
</dbReference>
<dbReference type="EMBL" id="LNQR01000056">
    <property type="protein sequence ID" value="KWT86796.1"/>
    <property type="molecule type" value="Genomic_DNA"/>
</dbReference>
<comment type="similarity">
    <text evidence="1">Belongs to the type-I restriction system S methylase family.</text>
</comment>
<name>A0ABR5SK54_9BACT</name>
<gene>
    <name evidence="5" type="ORF">ASN18_1519</name>
</gene>
<sequence length="318" mass="36978">MNRLIPIKALFTPVYGVNLEFINLEECNKEDLDSIRFISRTEQNNGISAYVKKTDEIKPNPAHTISVAVSGSVLASFYQDEEYYSGRDLYYLSPKKKMSKEEMLFYAYCIKLNKYRYNYGRAANKTLKDILVPAEMPIQFKNILLNTILIPSDEKLFKKHIELQTEKWQWFQLQQLFDVKKGKRLIKADMTQGTTPFVGSIDSNNGYREYIGQEPIHKGNTITVNYNGSVAEAFYQPEPFWASDDVNVLYPKFAMNPFAALFLVTLIKLEKYRFNYGRKWHIGRMEISEIKLPVTIEGNPDFDFMENYIKSLPYSSSL</sequence>
<keyword evidence="3" id="KW-0238">DNA-binding</keyword>
<comment type="caution">
    <text evidence="5">The sequence shown here is derived from an EMBL/GenBank/DDBJ whole genome shotgun (WGS) entry which is preliminary data.</text>
</comment>
<evidence type="ECO:0000313" key="5">
    <source>
        <dbReference type="EMBL" id="KWT86796.1"/>
    </source>
</evidence>